<dbReference type="EMBL" id="BK015861">
    <property type="protein sequence ID" value="DAD70203.1"/>
    <property type="molecule type" value="Genomic_DNA"/>
</dbReference>
<name>A0A8S5LK31_9CAUD</name>
<protein>
    <submittedName>
        <fullName evidence="1">Uncharacterized protein</fullName>
    </submittedName>
</protein>
<reference evidence="1" key="1">
    <citation type="journal article" date="2021" name="Proc. Natl. Acad. Sci. U.S.A.">
        <title>A Catalog of Tens of Thousands of Viruses from Human Metagenomes Reveals Hidden Associations with Chronic Diseases.</title>
        <authorList>
            <person name="Tisza M.J."/>
            <person name="Buck C.B."/>
        </authorList>
    </citation>
    <scope>NUCLEOTIDE SEQUENCE</scope>
    <source>
        <strain evidence="1">Ct3o911</strain>
    </source>
</reference>
<organism evidence="1">
    <name type="scientific">Siphoviridae sp. ct3o911</name>
    <dbReference type="NCBI Taxonomy" id="2827560"/>
    <lineage>
        <taxon>Viruses</taxon>
        <taxon>Duplodnaviria</taxon>
        <taxon>Heunggongvirae</taxon>
        <taxon>Uroviricota</taxon>
        <taxon>Caudoviricetes</taxon>
    </lineage>
</organism>
<evidence type="ECO:0000313" key="1">
    <source>
        <dbReference type="EMBL" id="DAD70203.1"/>
    </source>
</evidence>
<accession>A0A8S5LK31</accession>
<sequence>MEIKKNITVQERVDFVNFVVDTCTVDSRYVPALFDFAWRAGVVKFFAPEVWEHLGGQDDICDFVYSRDGIEIVEHPDIAEVTAGLYEACQEEIKNRREEYMVVYQSVAHPDPMDRIADAFEEIAGAMKGLNDPDMLVEIAKKAGLVGKKAAPAGKAVPLELAKKE</sequence>
<proteinExistence type="predicted"/>